<dbReference type="GO" id="GO:0000472">
    <property type="term" value="P:endonucleolytic cleavage to generate mature 5'-end of SSU-rRNA from (SSU-rRNA, 5.8S rRNA, LSU-rRNA)"/>
    <property type="evidence" value="ECO:0007669"/>
    <property type="project" value="TreeGrafter"/>
</dbReference>
<dbReference type="PANTHER" id="PTHR12311:SF7">
    <property type="entry name" value="ACTIVATOR OF BASAL TRANSCRIPTION 1"/>
    <property type="match status" value="1"/>
</dbReference>
<dbReference type="GO" id="GO:0000480">
    <property type="term" value="P:endonucleolytic cleavage in 5'-ETS of tricistronic rRNA transcript (SSU-rRNA, 5.8S rRNA, LSU-rRNA)"/>
    <property type="evidence" value="ECO:0007669"/>
    <property type="project" value="TreeGrafter"/>
</dbReference>
<reference evidence="2" key="1">
    <citation type="journal article" date="2012" name="Proc. Natl. Acad. Sci. U.S.A.">
        <title>Antigenic diversity is generated by distinct evolutionary mechanisms in African trypanosome species.</title>
        <authorList>
            <person name="Jackson A.P."/>
            <person name="Berry A."/>
            <person name="Aslett M."/>
            <person name="Allison H.C."/>
            <person name="Burton P."/>
            <person name="Vavrova-Anderson J."/>
            <person name="Brown R."/>
            <person name="Browne H."/>
            <person name="Corton N."/>
            <person name="Hauser H."/>
            <person name="Gamble J."/>
            <person name="Gilderthorp R."/>
            <person name="Marcello L."/>
            <person name="McQuillan J."/>
            <person name="Otto T.D."/>
            <person name="Quail M.A."/>
            <person name="Sanders M.J."/>
            <person name="van Tonder A."/>
            <person name="Ginger M.L."/>
            <person name="Field M.C."/>
            <person name="Barry J.D."/>
            <person name="Hertz-Fowler C."/>
            <person name="Berriman M."/>
        </authorList>
    </citation>
    <scope>NUCLEOTIDE SEQUENCE</scope>
    <source>
        <strain evidence="2">IL3000</strain>
    </source>
</reference>
<accession>G0UMI5</accession>
<evidence type="ECO:0000256" key="1">
    <source>
        <dbReference type="SAM" id="MobiDB-lite"/>
    </source>
</evidence>
<dbReference type="VEuPathDB" id="TriTrypDB:TcIL3000_5_850"/>
<dbReference type="GO" id="GO:0000447">
    <property type="term" value="P:endonucleolytic cleavage in ITS1 to separate SSU-rRNA from 5.8S rRNA and LSU-rRNA from tricistronic rRNA transcript (SSU-rRNA, 5.8S rRNA, LSU-rRNA)"/>
    <property type="evidence" value="ECO:0007669"/>
    <property type="project" value="TreeGrafter"/>
</dbReference>
<dbReference type="InterPro" id="IPR012677">
    <property type="entry name" value="Nucleotide-bd_a/b_plait_sf"/>
</dbReference>
<proteinExistence type="predicted"/>
<dbReference type="AlphaFoldDB" id="G0UMI5"/>
<dbReference type="EMBL" id="HE575318">
    <property type="protein sequence ID" value="CCC90391.1"/>
    <property type="molecule type" value="Genomic_DNA"/>
</dbReference>
<evidence type="ECO:0008006" key="3">
    <source>
        <dbReference type="Google" id="ProtNLM"/>
    </source>
</evidence>
<feature type="compositionally biased region" description="Basic residues" evidence="1">
    <location>
        <begin position="226"/>
        <end position="238"/>
    </location>
</feature>
<feature type="region of interest" description="Disordered" evidence="1">
    <location>
        <begin position="165"/>
        <end position="238"/>
    </location>
</feature>
<dbReference type="GO" id="GO:0003723">
    <property type="term" value="F:RNA binding"/>
    <property type="evidence" value="ECO:0007669"/>
    <property type="project" value="TreeGrafter"/>
</dbReference>
<name>G0UMI5_TRYCI</name>
<dbReference type="InterPro" id="IPR039119">
    <property type="entry name" value="ABT1/Esf2"/>
</dbReference>
<dbReference type="Gene3D" id="3.30.70.330">
    <property type="match status" value="1"/>
</dbReference>
<gene>
    <name evidence="2" type="ORF">TCIL3000_5_850</name>
</gene>
<evidence type="ECO:0000313" key="2">
    <source>
        <dbReference type="EMBL" id="CCC90391.1"/>
    </source>
</evidence>
<dbReference type="GO" id="GO:0005730">
    <property type="term" value="C:nucleolus"/>
    <property type="evidence" value="ECO:0007669"/>
    <property type="project" value="TreeGrafter"/>
</dbReference>
<feature type="compositionally biased region" description="Polar residues" evidence="1">
    <location>
        <begin position="209"/>
        <end position="219"/>
    </location>
</feature>
<dbReference type="InterPro" id="IPR035979">
    <property type="entry name" value="RBD_domain_sf"/>
</dbReference>
<dbReference type="PANTHER" id="PTHR12311">
    <property type="entry name" value="ACTIVATOR OF BASAL TRANSCRIPTION 1"/>
    <property type="match status" value="1"/>
</dbReference>
<organism evidence="2">
    <name type="scientific">Trypanosoma congolense (strain IL3000)</name>
    <dbReference type="NCBI Taxonomy" id="1068625"/>
    <lineage>
        <taxon>Eukaryota</taxon>
        <taxon>Discoba</taxon>
        <taxon>Euglenozoa</taxon>
        <taxon>Kinetoplastea</taxon>
        <taxon>Metakinetoplastina</taxon>
        <taxon>Trypanosomatida</taxon>
        <taxon>Trypanosomatidae</taxon>
        <taxon>Trypanosoma</taxon>
        <taxon>Nannomonas</taxon>
    </lineage>
</organism>
<protein>
    <recommendedName>
        <fullName evidence="3">RRM domain-containing protein</fullName>
    </recommendedName>
</protein>
<dbReference type="GO" id="GO:0034462">
    <property type="term" value="P:small-subunit processome assembly"/>
    <property type="evidence" value="ECO:0007669"/>
    <property type="project" value="TreeGrafter"/>
</dbReference>
<dbReference type="SUPFAM" id="SSF54928">
    <property type="entry name" value="RNA-binding domain, RBD"/>
    <property type="match status" value="1"/>
</dbReference>
<sequence length="238" mass="26554">MVGTSRSYTTEDEYTAPAQRGVLFFSTVPRDMRPYEVLSHFDRFGTITRHKFTPFPGEHRTKGSARPLQFMRGYVEFAHAEDARCAAAAMNGTPVDCKRRRRCDGQLWTVKYEEGFTWDVLLEEREAAVRSKRQREVEARSHERAMNEAFRAAVLGRMAGRHGGVAGGKLKEETVNSSNGNGDGSAGMRACGKGSGRKAAAQRDDEQSQFRTKATSKSESGAGVTARKHQMKKQRAER</sequence>